<comment type="caution">
    <text evidence="7">The sequence shown here is derived from an EMBL/GenBank/DDBJ whole genome shotgun (WGS) entry which is preliminary data.</text>
</comment>
<evidence type="ECO:0000256" key="4">
    <source>
        <dbReference type="ARBA" id="ARBA00005524"/>
    </source>
</evidence>
<dbReference type="EMBL" id="JMFG01000010">
    <property type="protein sequence ID" value="KDA54217.1"/>
    <property type="molecule type" value="Genomic_DNA"/>
</dbReference>
<proteinExistence type="inferred from homology"/>
<name>A0A062XNQ2_9BACT</name>
<reference evidence="7 8" key="1">
    <citation type="submission" date="2014-04" db="EMBL/GenBank/DDBJ databases">
        <title>The Genome Sequence of Thermoanaerobaculum aquaticum MP-01, The First Cultivated Group 23 Acidobacterium.</title>
        <authorList>
            <person name="Stamps B.W."/>
            <person name="Losey N.A."/>
            <person name="Lawson P.A."/>
            <person name="Stevenson B.S."/>
        </authorList>
    </citation>
    <scope>NUCLEOTIDE SEQUENCE [LARGE SCALE GENOMIC DNA]</scope>
    <source>
        <strain evidence="7 8">MP-01</strain>
    </source>
</reference>
<dbReference type="OrthoDB" id="9804453at2"/>
<dbReference type="GO" id="GO:0006096">
    <property type="term" value="P:glycolytic process"/>
    <property type="evidence" value="ECO:0007669"/>
    <property type="project" value="UniProtKB-KW"/>
</dbReference>
<dbReference type="Pfam" id="PF10143">
    <property type="entry name" value="PhosphMutase"/>
    <property type="match status" value="1"/>
</dbReference>
<dbReference type="PANTHER" id="PTHR31209">
    <property type="entry name" value="COFACTOR-INDEPENDENT PHOSPHOGLYCERATE MUTASE"/>
    <property type="match status" value="1"/>
</dbReference>
<evidence type="ECO:0000256" key="3">
    <source>
        <dbReference type="ARBA" id="ARBA00004921"/>
    </source>
</evidence>
<keyword evidence="8" id="KW-1185">Reference proteome</keyword>
<evidence type="ECO:0000256" key="5">
    <source>
        <dbReference type="ARBA" id="ARBA00023152"/>
    </source>
</evidence>
<dbReference type="Proteomes" id="UP000027284">
    <property type="component" value="Unassembled WGS sequence"/>
</dbReference>
<dbReference type="NCBIfam" id="TIGR00306">
    <property type="entry name" value="apgM"/>
    <property type="match status" value="1"/>
</dbReference>
<dbReference type="InterPro" id="IPR004456">
    <property type="entry name" value="Pglycerate_mutase_ApgM"/>
</dbReference>
<dbReference type="Gene3D" id="3.40.720.10">
    <property type="entry name" value="Alkaline Phosphatase, subunit A"/>
    <property type="match status" value="2"/>
</dbReference>
<dbReference type="SUPFAM" id="SSF53649">
    <property type="entry name" value="Alkaline phosphatase-like"/>
    <property type="match status" value="1"/>
</dbReference>
<sequence length="401" mass="43536">MDPMQVVERQAQQTDSRILLLVMDGLGDIPNAQGQTPLSAARKPNLDRLAREGCCGRFDPVGPGITPGSGPGHLALFGYDPAQYEIGRGVLSAVGIDFPLQAGDVAARFNFCTLDAQGHIVDRRAGRIPTEENRRLVAKLREVQLPGVQVFVETESEHRGVLVLRGEGLSPRIADTDPQKTGVRPLPVRALVPEAERTAALVAQFVSQAQRILAGEPQASGLLLRGFDSLPRIPSMQERFRLRPLCVATYPMYRGLARLVGMEVVEPPEGLADIPRVLTRHVEGHDFAFVHVKYTDKAGEDGDFERKKAVVEEMDRLLPELLAARFDVVVVTADHSTPVALASHSWHPVPALLWAPGRVFADDVVEFSEKACIAGALGRLPLRFLLAEALACAGKLAKFGA</sequence>
<comment type="similarity">
    <text evidence="4">Belongs to the BPG-independent phosphoglycerate mutase family. A-PGAM subfamily.</text>
</comment>
<evidence type="ECO:0000256" key="2">
    <source>
        <dbReference type="ARBA" id="ARBA00002315"/>
    </source>
</evidence>
<comment type="catalytic activity">
    <reaction evidence="1">
        <text>(2R)-2-phosphoglycerate = (2R)-3-phosphoglycerate</text>
        <dbReference type="Rhea" id="RHEA:15901"/>
        <dbReference type="ChEBI" id="CHEBI:58272"/>
        <dbReference type="ChEBI" id="CHEBI:58289"/>
        <dbReference type="EC" id="5.4.2.12"/>
    </reaction>
</comment>
<keyword evidence="5" id="KW-0324">Glycolysis</keyword>
<dbReference type="PIRSF" id="PIRSF006392">
    <property type="entry name" value="IPGAM_arch"/>
    <property type="match status" value="1"/>
</dbReference>
<evidence type="ECO:0000259" key="6">
    <source>
        <dbReference type="Pfam" id="PF01676"/>
    </source>
</evidence>
<evidence type="ECO:0000313" key="7">
    <source>
        <dbReference type="EMBL" id="KDA54217.1"/>
    </source>
</evidence>
<dbReference type="AlphaFoldDB" id="A0A062XNQ2"/>
<feature type="domain" description="Metalloenzyme" evidence="6">
    <location>
        <begin position="17"/>
        <end position="379"/>
    </location>
</feature>
<dbReference type="RefSeq" id="WP_038048024.1">
    <property type="nucleotide sequence ID" value="NZ_JMFG01000010.1"/>
</dbReference>
<comment type="pathway">
    <text evidence="3">Carbohydrate degradation.</text>
</comment>
<dbReference type="GO" id="GO:0046872">
    <property type="term" value="F:metal ion binding"/>
    <property type="evidence" value="ECO:0007669"/>
    <property type="project" value="InterPro"/>
</dbReference>
<gene>
    <name evidence="7" type="ORF">EG19_00330</name>
</gene>
<protein>
    <recommendedName>
        <fullName evidence="6">Metalloenzyme domain-containing protein</fullName>
    </recommendedName>
</protein>
<dbReference type="InterPro" id="IPR006124">
    <property type="entry name" value="Metalloenzyme"/>
</dbReference>
<dbReference type="InterPro" id="IPR017850">
    <property type="entry name" value="Alkaline_phosphatase_core_sf"/>
</dbReference>
<dbReference type="NCBIfam" id="NF003160">
    <property type="entry name" value="PRK04135.1"/>
    <property type="match status" value="1"/>
</dbReference>
<dbReference type="CDD" id="cd16011">
    <property type="entry name" value="iPGM_like"/>
    <property type="match status" value="1"/>
</dbReference>
<dbReference type="PANTHER" id="PTHR31209:SF0">
    <property type="entry name" value="METALLOENZYME DOMAIN-CONTAINING PROTEIN"/>
    <property type="match status" value="1"/>
</dbReference>
<comment type="function">
    <text evidence="2">Catalyzes the interconversion of 2-phosphoglycerate and 3-phosphoglycerate.</text>
</comment>
<dbReference type="STRING" id="1312852.EG19_00330"/>
<evidence type="ECO:0000256" key="1">
    <source>
        <dbReference type="ARBA" id="ARBA00000370"/>
    </source>
</evidence>
<accession>A0A062XNQ2</accession>
<dbReference type="Pfam" id="PF01676">
    <property type="entry name" value="Metalloenzyme"/>
    <property type="match status" value="1"/>
</dbReference>
<evidence type="ECO:0000313" key="8">
    <source>
        <dbReference type="Proteomes" id="UP000027284"/>
    </source>
</evidence>
<organism evidence="7 8">
    <name type="scientific">Thermoanaerobaculum aquaticum</name>
    <dbReference type="NCBI Taxonomy" id="1312852"/>
    <lineage>
        <taxon>Bacteria</taxon>
        <taxon>Pseudomonadati</taxon>
        <taxon>Acidobacteriota</taxon>
        <taxon>Thermoanaerobaculia</taxon>
        <taxon>Thermoanaerobaculales</taxon>
        <taxon>Thermoanaerobaculaceae</taxon>
        <taxon>Thermoanaerobaculum</taxon>
    </lineage>
</organism>
<dbReference type="GO" id="GO:0004619">
    <property type="term" value="F:phosphoglycerate mutase activity"/>
    <property type="evidence" value="ECO:0007669"/>
    <property type="project" value="UniProtKB-EC"/>
</dbReference>